<accession>A0A914Z3D2</accession>
<reference evidence="3" key="1">
    <citation type="submission" date="2022-11" db="UniProtKB">
        <authorList>
            <consortium name="WormBaseParasite"/>
        </authorList>
    </citation>
    <scope>IDENTIFICATION</scope>
</reference>
<protein>
    <submittedName>
        <fullName evidence="3">Uncharacterized protein</fullName>
    </submittedName>
</protein>
<proteinExistence type="predicted"/>
<dbReference type="Proteomes" id="UP000887577">
    <property type="component" value="Unplaced"/>
</dbReference>
<dbReference type="GO" id="GO:0006897">
    <property type="term" value="P:endocytosis"/>
    <property type="evidence" value="ECO:0007669"/>
    <property type="project" value="TreeGrafter"/>
</dbReference>
<dbReference type="WBParaSite" id="PSU_v2.g6401.t1">
    <property type="protein sequence ID" value="PSU_v2.g6401.t1"/>
    <property type="gene ID" value="PSU_v2.g6401"/>
</dbReference>
<sequence>MDINPFGILQDFLAHCFYKYGAFVSRHPNPFIFGPIALTLFLSLGILNVEVSDDLRFLYSPENSLSRFEYQIHQEFSGDSVNSSLIAVALEASDGNKNMLRKEIADTIRDLIRF</sequence>
<evidence type="ECO:0000313" key="3">
    <source>
        <dbReference type="WBParaSite" id="PSU_v2.g6401.t1"/>
    </source>
</evidence>
<organism evidence="2 3">
    <name type="scientific">Panagrolaimus superbus</name>
    <dbReference type="NCBI Taxonomy" id="310955"/>
    <lineage>
        <taxon>Eukaryota</taxon>
        <taxon>Metazoa</taxon>
        <taxon>Ecdysozoa</taxon>
        <taxon>Nematoda</taxon>
        <taxon>Chromadorea</taxon>
        <taxon>Rhabditida</taxon>
        <taxon>Tylenchina</taxon>
        <taxon>Panagrolaimomorpha</taxon>
        <taxon>Panagrolaimoidea</taxon>
        <taxon>Panagrolaimidae</taxon>
        <taxon>Panagrolaimus</taxon>
    </lineage>
</organism>
<dbReference type="GO" id="GO:0030659">
    <property type="term" value="C:cytoplasmic vesicle membrane"/>
    <property type="evidence" value="ECO:0007669"/>
    <property type="project" value="TreeGrafter"/>
</dbReference>
<keyword evidence="1" id="KW-0472">Membrane</keyword>
<dbReference type="GO" id="GO:0005886">
    <property type="term" value="C:plasma membrane"/>
    <property type="evidence" value="ECO:0007669"/>
    <property type="project" value="TreeGrafter"/>
</dbReference>
<keyword evidence="2" id="KW-1185">Reference proteome</keyword>
<dbReference type="GO" id="GO:0018996">
    <property type="term" value="P:molting cycle, collagen and cuticulin-based cuticle"/>
    <property type="evidence" value="ECO:0007669"/>
    <property type="project" value="TreeGrafter"/>
</dbReference>
<evidence type="ECO:0000313" key="2">
    <source>
        <dbReference type="Proteomes" id="UP000887577"/>
    </source>
</evidence>
<dbReference type="PANTHER" id="PTHR10796">
    <property type="entry name" value="PATCHED-RELATED"/>
    <property type="match status" value="1"/>
</dbReference>
<evidence type="ECO:0000256" key="1">
    <source>
        <dbReference type="SAM" id="Phobius"/>
    </source>
</evidence>
<dbReference type="PANTHER" id="PTHR10796:SF105">
    <property type="entry name" value="SSD DOMAIN-CONTAINING PROTEIN"/>
    <property type="match status" value="1"/>
</dbReference>
<name>A0A914Z3D2_9BILA</name>
<keyword evidence="1" id="KW-0812">Transmembrane</keyword>
<dbReference type="AlphaFoldDB" id="A0A914Z3D2"/>
<feature type="transmembrane region" description="Helical" evidence="1">
    <location>
        <begin position="31"/>
        <end position="49"/>
    </location>
</feature>
<keyword evidence="1" id="KW-1133">Transmembrane helix</keyword>
<dbReference type="InterPro" id="IPR051697">
    <property type="entry name" value="Patched_domain-protein"/>
</dbReference>